<dbReference type="STRING" id="599839.J4I0K4"/>
<dbReference type="AlphaFoldDB" id="J4I0K4"/>
<gene>
    <name evidence="3" type="ORF">FIBRA_07371</name>
</gene>
<organism evidence="3 4">
    <name type="scientific">Fibroporia radiculosa</name>
    <dbReference type="NCBI Taxonomy" id="599839"/>
    <lineage>
        <taxon>Eukaryota</taxon>
        <taxon>Fungi</taxon>
        <taxon>Dikarya</taxon>
        <taxon>Basidiomycota</taxon>
        <taxon>Agaricomycotina</taxon>
        <taxon>Agaricomycetes</taxon>
        <taxon>Polyporales</taxon>
        <taxon>Fibroporiaceae</taxon>
        <taxon>Fibroporia</taxon>
    </lineage>
</organism>
<feature type="domain" description="FMR1-interacting protein 1 conserved" evidence="2">
    <location>
        <begin position="156"/>
        <end position="207"/>
    </location>
</feature>
<dbReference type="Pfam" id="PF10453">
    <property type="entry name" value="NUFIP1"/>
    <property type="match status" value="1"/>
</dbReference>
<dbReference type="GO" id="GO:0000492">
    <property type="term" value="P:box C/D snoRNP assembly"/>
    <property type="evidence" value="ECO:0007669"/>
    <property type="project" value="TreeGrafter"/>
</dbReference>
<dbReference type="RefSeq" id="XP_012184445.1">
    <property type="nucleotide sequence ID" value="XM_012329055.1"/>
</dbReference>
<dbReference type="GO" id="GO:0003723">
    <property type="term" value="F:RNA binding"/>
    <property type="evidence" value="ECO:0007669"/>
    <property type="project" value="InterPro"/>
</dbReference>
<dbReference type="PANTHER" id="PTHR13309">
    <property type="entry name" value="NUCLEAR FRAGILE X MENTAL RETARDATION PROTEIN INTERACTING PROTEIN 1"/>
    <property type="match status" value="1"/>
</dbReference>
<sequence>MNGGSSSYFGVQGTQPPGAAAARIATTVLLNPYAQASSFSYPQAPHYAQAYAQSSASSVPAVTIDGYSLSSTYSPALSNGPQTGIHQEGFRRRPAAGQVQAHWYQAGDSRCTFKGCTFIGSKKSVEIHMMDRHLVYPPGWENRKRKPDWDADPSLKGKPILIQGTTIKLDTPEAIASWIAERKKRFPTAGRIEEKGKKLEEAIARGQLPMDDARFPQRKKRRMDSTSFGSNMHYGNAFSGQERGRGRGRGQRGVVDGGRHYGTGRRSEQTAPRQLYALPERPTSPHAGPASRTSEPDSGFSGSSITQNVDEDESSSDSAPETMSSKRPARTARIESLEAQSKITGKDKELSPSGERQNNAQIIPQRGQQSRNPIHKQPRRPPHNPFASREPLLRNLLAPEIRMTVSNLSQAIRFLVDNDFLQNVELRPGAASEKMIEVIGSSENVTLDADEGGA</sequence>
<dbReference type="PANTHER" id="PTHR13309:SF0">
    <property type="entry name" value="FMR1-INTERACTING PROTEIN NUFIP1"/>
    <property type="match status" value="1"/>
</dbReference>
<evidence type="ECO:0000256" key="1">
    <source>
        <dbReference type="SAM" id="MobiDB-lite"/>
    </source>
</evidence>
<dbReference type="GeneID" id="24100073"/>
<dbReference type="EMBL" id="HE797181">
    <property type="protein sequence ID" value="CCM05162.1"/>
    <property type="molecule type" value="Genomic_DNA"/>
</dbReference>
<feature type="compositionally biased region" description="Basic residues" evidence="1">
    <location>
        <begin position="373"/>
        <end position="382"/>
    </location>
</feature>
<evidence type="ECO:0000313" key="4">
    <source>
        <dbReference type="Proteomes" id="UP000006352"/>
    </source>
</evidence>
<dbReference type="Proteomes" id="UP000006352">
    <property type="component" value="Unassembled WGS sequence"/>
</dbReference>
<name>J4I0K4_9APHY</name>
<reference evidence="3 4" key="1">
    <citation type="journal article" date="2012" name="Appl. Environ. Microbiol.">
        <title>Short-read sequencing for genomic analysis of the brown rot fungus Fibroporia radiculosa.</title>
        <authorList>
            <person name="Tang J.D."/>
            <person name="Perkins A.D."/>
            <person name="Sonstegard T.S."/>
            <person name="Schroeder S.G."/>
            <person name="Burgess S.C."/>
            <person name="Diehl S.V."/>
        </authorList>
    </citation>
    <scope>NUCLEOTIDE SEQUENCE [LARGE SCALE GENOMIC DNA]</scope>
    <source>
        <strain evidence="3 4">TFFH 294</strain>
    </source>
</reference>
<dbReference type="InterPro" id="IPR039136">
    <property type="entry name" value="NUFIP1-like"/>
</dbReference>
<dbReference type="InParanoid" id="J4I0K4"/>
<dbReference type="InterPro" id="IPR019496">
    <property type="entry name" value="NUFIP1_cons_dom"/>
</dbReference>
<keyword evidence="4" id="KW-1185">Reference proteome</keyword>
<dbReference type="GO" id="GO:0005634">
    <property type="term" value="C:nucleus"/>
    <property type="evidence" value="ECO:0007669"/>
    <property type="project" value="TreeGrafter"/>
</dbReference>
<feature type="region of interest" description="Disordered" evidence="1">
    <location>
        <begin position="211"/>
        <end position="388"/>
    </location>
</feature>
<proteinExistence type="predicted"/>
<dbReference type="OrthoDB" id="273070at2759"/>
<protein>
    <recommendedName>
        <fullName evidence="2">FMR1-interacting protein 1 conserved domain-containing protein</fullName>
    </recommendedName>
</protein>
<feature type="compositionally biased region" description="Polar residues" evidence="1">
    <location>
        <begin position="354"/>
        <end position="372"/>
    </location>
</feature>
<dbReference type="HOGENOM" id="CLU_024455_0_0_1"/>
<evidence type="ECO:0000259" key="2">
    <source>
        <dbReference type="Pfam" id="PF10453"/>
    </source>
</evidence>
<accession>J4I0K4</accession>
<evidence type="ECO:0000313" key="3">
    <source>
        <dbReference type="EMBL" id="CCM05162.1"/>
    </source>
</evidence>